<accession>A0ABS8SZ00</accession>
<proteinExistence type="predicted"/>
<keyword evidence="2" id="KW-1185">Reference proteome</keyword>
<organism evidence="1 2">
    <name type="scientific">Datura stramonium</name>
    <name type="common">Jimsonweed</name>
    <name type="synonym">Common thornapple</name>
    <dbReference type="NCBI Taxonomy" id="4076"/>
    <lineage>
        <taxon>Eukaryota</taxon>
        <taxon>Viridiplantae</taxon>
        <taxon>Streptophyta</taxon>
        <taxon>Embryophyta</taxon>
        <taxon>Tracheophyta</taxon>
        <taxon>Spermatophyta</taxon>
        <taxon>Magnoliopsida</taxon>
        <taxon>eudicotyledons</taxon>
        <taxon>Gunneridae</taxon>
        <taxon>Pentapetalae</taxon>
        <taxon>asterids</taxon>
        <taxon>lamiids</taxon>
        <taxon>Solanales</taxon>
        <taxon>Solanaceae</taxon>
        <taxon>Solanoideae</taxon>
        <taxon>Datureae</taxon>
        <taxon>Datura</taxon>
    </lineage>
</organism>
<name>A0ABS8SZ00_DATST</name>
<sequence>MTSNEAASLLPTRRICWHLAPVLAPDLLAPHASQGAALLLLRVTGCAEVLAPRAASRAAVALKWETHFWALEAFAGHSFQNIVTSAASRVPLRGEGCASHLPMRSNEAASLLPTCRICWHLAPVLAPDLLAPRASQGATLLLLRASSCAKVLAPRAASRAGVAVHYFALKS</sequence>
<dbReference type="Proteomes" id="UP000823775">
    <property type="component" value="Unassembled WGS sequence"/>
</dbReference>
<gene>
    <name evidence="1" type="ORF">HAX54_052453</name>
</gene>
<evidence type="ECO:0000313" key="1">
    <source>
        <dbReference type="EMBL" id="MCD7464287.1"/>
    </source>
</evidence>
<protein>
    <submittedName>
        <fullName evidence="1">Uncharacterized protein</fullName>
    </submittedName>
</protein>
<evidence type="ECO:0000313" key="2">
    <source>
        <dbReference type="Proteomes" id="UP000823775"/>
    </source>
</evidence>
<reference evidence="1 2" key="1">
    <citation type="journal article" date="2021" name="BMC Genomics">
        <title>Datura genome reveals duplications of psychoactive alkaloid biosynthetic genes and high mutation rate following tissue culture.</title>
        <authorList>
            <person name="Rajewski A."/>
            <person name="Carter-House D."/>
            <person name="Stajich J."/>
            <person name="Litt A."/>
        </authorList>
    </citation>
    <scope>NUCLEOTIDE SEQUENCE [LARGE SCALE GENOMIC DNA]</scope>
    <source>
        <strain evidence="1">AR-01</strain>
    </source>
</reference>
<comment type="caution">
    <text evidence="1">The sequence shown here is derived from an EMBL/GenBank/DDBJ whole genome shotgun (WGS) entry which is preliminary data.</text>
</comment>
<dbReference type="EMBL" id="JACEIK010000952">
    <property type="protein sequence ID" value="MCD7464287.1"/>
    <property type="molecule type" value="Genomic_DNA"/>
</dbReference>